<comment type="caution">
    <text evidence="8">The sequence shown here is derived from an EMBL/GenBank/DDBJ whole genome shotgun (WGS) entry which is preliminary data.</text>
</comment>
<dbReference type="GO" id="GO:0046872">
    <property type="term" value="F:metal ion binding"/>
    <property type="evidence" value="ECO:0007669"/>
    <property type="project" value="UniProtKB-UniRule"/>
</dbReference>
<dbReference type="PANTHER" id="PTHR10192">
    <property type="entry name" value="MOLYBDOPTERIN BIOSYNTHESIS PROTEIN"/>
    <property type="match status" value="1"/>
</dbReference>
<evidence type="ECO:0000256" key="2">
    <source>
        <dbReference type="ARBA" id="ARBA00005046"/>
    </source>
</evidence>
<dbReference type="PROSITE" id="PS01079">
    <property type="entry name" value="MOCF_BIOSYNTHESIS_2"/>
    <property type="match status" value="1"/>
</dbReference>
<proteinExistence type="inferred from homology"/>
<feature type="domain" description="MoaB/Mog" evidence="7">
    <location>
        <begin position="182"/>
        <end position="323"/>
    </location>
</feature>
<evidence type="ECO:0000256" key="5">
    <source>
        <dbReference type="ARBA" id="ARBA00047317"/>
    </source>
</evidence>
<evidence type="ECO:0000313" key="9">
    <source>
        <dbReference type="Proteomes" id="UP000005306"/>
    </source>
</evidence>
<dbReference type="InterPro" id="IPR036425">
    <property type="entry name" value="MoaB/Mog-like_dom_sf"/>
</dbReference>
<dbReference type="Pfam" id="PF03453">
    <property type="entry name" value="MoeA_N"/>
    <property type="match status" value="1"/>
</dbReference>
<keyword evidence="4 6" id="KW-0501">Molybdenum cofactor biosynthesis</keyword>
<protein>
    <recommendedName>
        <fullName evidence="6">Molybdopterin molybdenumtransferase</fullName>
        <ecNumber evidence="6">2.10.1.1</ecNumber>
    </recommendedName>
</protein>
<dbReference type="InterPro" id="IPR036688">
    <property type="entry name" value="MoeA_C_domain_IV_sf"/>
</dbReference>
<dbReference type="SUPFAM" id="SSF53218">
    <property type="entry name" value="Molybdenum cofactor biosynthesis proteins"/>
    <property type="match status" value="1"/>
</dbReference>
<keyword evidence="6" id="KW-0808">Transferase</keyword>
<dbReference type="InterPro" id="IPR005111">
    <property type="entry name" value="MoeA_C_domain_IV"/>
</dbReference>
<evidence type="ECO:0000256" key="4">
    <source>
        <dbReference type="ARBA" id="ARBA00023150"/>
    </source>
</evidence>
<dbReference type="AlphaFoldDB" id="Q1V288"/>
<organism evidence="8 9">
    <name type="scientific">Pelagibacter ubique (strain HTCC1002)</name>
    <dbReference type="NCBI Taxonomy" id="314261"/>
    <lineage>
        <taxon>Bacteria</taxon>
        <taxon>Pseudomonadati</taxon>
        <taxon>Pseudomonadota</taxon>
        <taxon>Alphaproteobacteria</taxon>
        <taxon>Candidatus Pelagibacterales</taxon>
        <taxon>Candidatus Pelagibacteraceae</taxon>
        <taxon>Candidatus Pelagibacter</taxon>
    </lineage>
</organism>
<keyword evidence="6" id="KW-0460">Magnesium</keyword>
<dbReference type="InterPro" id="IPR001453">
    <property type="entry name" value="MoaB/Mog_dom"/>
</dbReference>
<dbReference type="InterPro" id="IPR008284">
    <property type="entry name" value="MoCF_biosynth_CS"/>
</dbReference>
<comment type="similarity">
    <text evidence="3 6">Belongs to the MoeA family.</text>
</comment>
<dbReference type="CDD" id="cd00887">
    <property type="entry name" value="MoeA"/>
    <property type="match status" value="1"/>
</dbReference>
<comment type="function">
    <text evidence="1 6">Catalyzes the insertion of molybdate into adenylated molybdopterin with the concomitant release of AMP.</text>
</comment>
<dbReference type="EC" id="2.10.1.1" evidence="6"/>
<dbReference type="GO" id="GO:0061599">
    <property type="term" value="F:molybdopterin molybdotransferase activity"/>
    <property type="evidence" value="ECO:0007669"/>
    <property type="project" value="UniProtKB-UniRule"/>
</dbReference>
<dbReference type="PANTHER" id="PTHR10192:SF30">
    <property type="entry name" value="MOLYBDOPTERIN ADENYLYLTRANSFERASE"/>
    <property type="match status" value="1"/>
</dbReference>
<dbReference type="InterPro" id="IPR038987">
    <property type="entry name" value="MoeA-like"/>
</dbReference>
<dbReference type="Gene3D" id="3.90.105.10">
    <property type="entry name" value="Molybdopterin biosynthesis moea protein, domain 2"/>
    <property type="match status" value="1"/>
</dbReference>
<dbReference type="SUPFAM" id="SSF63882">
    <property type="entry name" value="MoeA N-terminal region -like"/>
    <property type="match status" value="1"/>
</dbReference>
<name>Q1V288_PELU1</name>
<evidence type="ECO:0000256" key="1">
    <source>
        <dbReference type="ARBA" id="ARBA00002901"/>
    </source>
</evidence>
<comment type="catalytic activity">
    <reaction evidence="5">
        <text>adenylyl-molybdopterin + molybdate = Mo-molybdopterin + AMP + H(+)</text>
        <dbReference type="Rhea" id="RHEA:35047"/>
        <dbReference type="ChEBI" id="CHEBI:15378"/>
        <dbReference type="ChEBI" id="CHEBI:36264"/>
        <dbReference type="ChEBI" id="CHEBI:62727"/>
        <dbReference type="ChEBI" id="CHEBI:71302"/>
        <dbReference type="ChEBI" id="CHEBI:456215"/>
        <dbReference type="EC" id="2.10.1.1"/>
    </reaction>
</comment>
<dbReference type="SUPFAM" id="SSF63867">
    <property type="entry name" value="MoeA C-terminal domain-like"/>
    <property type="match status" value="1"/>
</dbReference>
<dbReference type="RefSeq" id="WP_006997227.1">
    <property type="nucleotide sequence ID" value="NZ_CH724130.1"/>
</dbReference>
<dbReference type="UniPathway" id="UPA00344"/>
<evidence type="ECO:0000259" key="7">
    <source>
        <dbReference type="SMART" id="SM00852"/>
    </source>
</evidence>
<accession>Q1V288</accession>
<comment type="pathway">
    <text evidence="2 6">Cofactor biosynthesis; molybdopterin biosynthesis.</text>
</comment>
<dbReference type="InterPro" id="IPR036135">
    <property type="entry name" value="MoeA_linker/N_sf"/>
</dbReference>
<dbReference type="Gene3D" id="2.40.340.10">
    <property type="entry name" value="MoeA, C-terminal, domain IV"/>
    <property type="match status" value="1"/>
</dbReference>
<dbReference type="EMBL" id="AAPV01000001">
    <property type="protein sequence ID" value="EAS84640.1"/>
    <property type="molecule type" value="Genomic_DNA"/>
</dbReference>
<evidence type="ECO:0000313" key="8">
    <source>
        <dbReference type="EMBL" id="EAS84640.1"/>
    </source>
</evidence>
<dbReference type="HOGENOM" id="CLU_010186_0_0_5"/>
<evidence type="ECO:0000256" key="3">
    <source>
        <dbReference type="ARBA" id="ARBA00010763"/>
    </source>
</evidence>
<dbReference type="Gene3D" id="2.170.190.11">
    <property type="entry name" value="Molybdopterin biosynthesis moea protein, domain 3"/>
    <property type="match status" value="1"/>
</dbReference>
<sequence length="415" mass="47129">MIDYKKAKSILIKSKINIKDEFINTSKSLNRINVQDIYCPVNYPAGTNAAFDGFAINSKDTSTINKKNPKEFKILKSISAGDNPKLNKVKKFQAVEVMTGALIPKYFDTIIPIEKIVFTNNKKSIVINEKIKTNQHIRHAGSDYKKKELVINKGTIIQPSHILAFKTLGIKSIKVKKKLNILFFSTGNEISNNIDIADWKVRNSNSHYIKSLSNNFLFNYIEGGILRDKDEHFFKKQIDKNLRSKIDIIVTSGAVSAGKHDFIPSVVKKFNLSNFFKGVAIRPGKPILFAKFKGSEKAFFGLPGNPISSSACFRFFVYPYILNILGVKEEKPFKAKLKNSFFKKKNFTRFIKARLTTTHNGNLEIKVLKGQESFRIKSFVESNIWGLFKHGQSNFKKSELIDCYSPIGSNINIFK</sequence>
<keyword evidence="6" id="KW-0500">Molybdenum</keyword>
<dbReference type="Gene3D" id="3.40.980.10">
    <property type="entry name" value="MoaB/Mog-like domain"/>
    <property type="match status" value="1"/>
</dbReference>
<dbReference type="Pfam" id="PF00994">
    <property type="entry name" value="MoCF_biosynth"/>
    <property type="match status" value="1"/>
</dbReference>
<dbReference type="SMART" id="SM00852">
    <property type="entry name" value="MoCF_biosynth"/>
    <property type="match status" value="1"/>
</dbReference>
<reference evidence="8 9" key="1">
    <citation type="submission" date="2006-04" db="EMBL/GenBank/DDBJ databases">
        <authorList>
            <person name="Giovannoni S.J."/>
            <person name="Cho J.-C."/>
            <person name="Ferriera S."/>
            <person name="Johnson J."/>
            <person name="Kravitz S."/>
            <person name="Halpern A."/>
            <person name="Remington K."/>
            <person name="Beeson K."/>
            <person name="Tran B."/>
            <person name="Rogers Y.-H."/>
            <person name="Friedman R."/>
            <person name="Venter J.C."/>
        </authorList>
    </citation>
    <scope>NUCLEOTIDE SEQUENCE [LARGE SCALE GENOMIC DNA]</scope>
    <source>
        <strain evidence="8 9">HTCC1002</strain>
    </source>
</reference>
<keyword evidence="6" id="KW-0479">Metal-binding</keyword>
<comment type="cofactor">
    <cofactor evidence="6">
        <name>Mg(2+)</name>
        <dbReference type="ChEBI" id="CHEBI:18420"/>
    </cofactor>
</comment>
<dbReference type="GO" id="GO:0005829">
    <property type="term" value="C:cytosol"/>
    <property type="evidence" value="ECO:0007669"/>
    <property type="project" value="TreeGrafter"/>
</dbReference>
<dbReference type="Proteomes" id="UP000005306">
    <property type="component" value="Unassembled WGS sequence"/>
</dbReference>
<dbReference type="GO" id="GO:0006777">
    <property type="term" value="P:Mo-molybdopterin cofactor biosynthetic process"/>
    <property type="evidence" value="ECO:0007669"/>
    <property type="project" value="UniProtKB-UniRule"/>
</dbReference>
<gene>
    <name evidence="8" type="ORF">PU1002_02946</name>
</gene>
<evidence type="ECO:0000256" key="6">
    <source>
        <dbReference type="RuleBase" id="RU365090"/>
    </source>
</evidence>
<dbReference type="Pfam" id="PF03454">
    <property type="entry name" value="MoeA_C"/>
    <property type="match status" value="1"/>
</dbReference>
<dbReference type="InterPro" id="IPR005110">
    <property type="entry name" value="MoeA_linker/N"/>
</dbReference>